<protein>
    <submittedName>
        <fullName evidence="1">Uncharacterized protein</fullName>
    </submittedName>
</protein>
<dbReference type="AlphaFoldDB" id="A0A4U5URR7"/>
<evidence type="ECO:0000313" key="2">
    <source>
        <dbReference type="Proteomes" id="UP000298787"/>
    </source>
</evidence>
<dbReference type="EMBL" id="CM014087">
    <property type="protein sequence ID" value="TKS77180.1"/>
    <property type="molecule type" value="Genomic_DNA"/>
</dbReference>
<reference evidence="1 2" key="1">
    <citation type="submission" date="2019-01" db="EMBL/GenBank/DDBJ databases">
        <title>Genome Assembly of Collichthys lucidus.</title>
        <authorList>
            <person name="Cai M."/>
            <person name="Xiao S."/>
        </authorList>
    </citation>
    <scope>NUCLEOTIDE SEQUENCE [LARGE SCALE GENOMIC DNA]</scope>
    <source>
        <strain evidence="1">JT15FE1705JMU</strain>
        <tissue evidence="1">Muscle</tissue>
    </source>
</reference>
<keyword evidence="2" id="KW-1185">Reference proteome</keyword>
<proteinExistence type="predicted"/>
<organism evidence="1 2">
    <name type="scientific">Collichthys lucidus</name>
    <name type="common">Big head croaker</name>
    <name type="synonym">Sciaena lucida</name>
    <dbReference type="NCBI Taxonomy" id="240159"/>
    <lineage>
        <taxon>Eukaryota</taxon>
        <taxon>Metazoa</taxon>
        <taxon>Chordata</taxon>
        <taxon>Craniata</taxon>
        <taxon>Vertebrata</taxon>
        <taxon>Euteleostomi</taxon>
        <taxon>Actinopterygii</taxon>
        <taxon>Neopterygii</taxon>
        <taxon>Teleostei</taxon>
        <taxon>Neoteleostei</taxon>
        <taxon>Acanthomorphata</taxon>
        <taxon>Eupercaria</taxon>
        <taxon>Sciaenidae</taxon>
        <taxon>Collichthys</taxon>
    </lineage>
</organism>
<dbReference type="Proteomes" id="UP000298787">
    <property type="component" value="Chromosome 10"/>
</dbReference>
<accession>A0A4U5URR7</accession>
<name>A0A4U5URR7_COLLU</name>
<sequence>MHVTHDERRTHIRHIPEAKCLTVVAPYGHQGADRDPTTGPVTRFRAVVFMLHSQTHKSHVSVGGGQRHGNTFDHKVNIPDTEPLKTENRFLQIPHDFNFNRINVRLDYKSKLMRSLRCIIAAFLFE</sequence>
<gene>
    <name evidence="1" type="ORF">D9C73_011271</name>
</gene>
<evidence type="ECO:0000313" key="1">
    <source>
        <dbReference type="EMBL" id="TKS77180.1"/>
    </source>
</evidence>